<keyword evidence="9" id="KW-1185">Reference proteome</keyword>
<protein>
    <submittedName>
        <fullName evidence="10">Protein dispatched homolog 1-like</fullName>
    </submittedName>
</protein>
<dbReference type="InterPro" id="IPR000731">
    <property type="entry name" value="SSD"/>
</dbReference>
<organism evidence="9 10">
    <name type="scientific">Saccoglossus kowalevskii</name>
    <name type="common">Acorn worm</name>
    <dbReference type="NCBI Taxonomy" id="10224"/>
    <lineage>
        <taxon>Eukaryota</taxon>
        <taxon>Metazoa</taxon>
        <taxon>Hemichordata</taxon>
        <taxon>Enteropneusta</taxon>
        <taxon>Harrimaniidae</taxon>
        <taxon>Saccoglossus</taxon>
    </lineage>
</organism>
<dbReference type="SUPFAM" id="SSF82866">
    <property type="entry name" value="Multidrug efflux transporter AcrB transmembrane domain"/>
    <property type="match status" value="1"/>
</dbReference>
<evidence type="ECO:0000256" key="1">
    <source>
        <dbReference type="ARBA" id="ARBA00004141"/>
    </source>
</evidence>
<feature type="transmembrane region" description="Helical" evidence="7">
    <location>
        <begin position="309"/>
        <end position="332"/>
    </location>
</feature>
<keyword evidence="2 7" id="KW-0812">Transmembrane</keyword>
<feature type="transmembrane region" description="Helical" evidence="7">
    <location>
        <begin position="391"/>
        <end position="410"/>
    </location>
</feature>
<evidence type="ECO:0000256" key="5">
    <source>
        <dbReference type="ARBA" id="ARBA00023180"/>
    </source>
</evidence>
<keyword evidence="4 7" id="KW-0472">Membrane</keyword>
<evidence type="ECO:0000313" key="9">
    <source>
        <dbReference type="Proteomes" id="UP000694865"/>
    </source>
</evidence>
<evidence type="ECO:0000256" key="2">
    <source>
        <dbReference type="ARBA" id="ARBA00022692"/>
    </source>
</evidence>
<evidence type="ECO:0000256" key="4">
    <source>
        <dbReference type="ARBA" id="ARBA00023136"/>
    </source>
</evidence>
<dbReference type="PANTHER" id="PTHR45951">
    <property type="entry name" value="PROTEIN DISPATCHED-RELATED"/>
    <property type="match status" value="1"/>
</dbReference>
<gene>
    <name evidence="10" type="primary">LOC102809043</name>
</gene>
<dbReference type="GeneID" id="102809043"/>
<evidence type="ECO:0000313" key="10">
    <source>
        <dbReference type="RefSeq" id="XP_006817718.1"/>
    </source>
</evidence>
<dbReference type="Pfam" id="PF12349">
    <property type="entry name" value="Sterol-sensing"/>
    <property type="match status" value="1"/>
</dbReference>
<evidence type="ECO:0000256" key="6">
    <source>
        <dbReference type="ARBA" id="ARBA00038046"/>
    </source>
</evidence>
<proteinExistence type="inferred from homology"/>
<feature type="transmembrane region" description="Helical" evidence="7">
    <location>
        <begin position="276"/>
        <end position="297"/>
    </location>
</feature>
<dbReference type="PROSITE" id="PS50156">
    <property type="entry name" value="SSD"/>
    <property type="match status" value="1"/>
</dbReference>
<feature type="domain" description="SSD" evidence="8">
    <location>
        <begin position="203"/>
        <end position="334"/>
    </location>
</feature>
<feature type="transmembrane region" description="Helical" evidence="7">
    <location>
        <begin position="182"/>
        <end position="205"/>
    </location>
</feature>
<name>A0ABM0MCH7_SACKO</name>
<reference evidence="10" key="1">
    <citation type="submission" date="2025-08" db="UniProtKB">
        <authorList>
            <consortium name="RefSeq"/>
        </authorList>
    </citation>
    <scope>IDENTIFICATION</scope>
    <source>
        <tissue evidence="10">Testes</tissue>
    </source>
</reference>
<evidence type="ECO:0000256" key="7">
    <source>
        <dbReference type="SAM" id="Phobius"/>
    </source>
</evidence>
<dbReference type="Gene3D" id="1.20.1640.10">
    <property type="entry name" value="Multidrug efflux transporter AcrB transmembrane domain"/>
    <property type="match status" value="1"/>
</dbReference>
<evidence type="ECO:0000256" key="3">
    <source>
        <dbReference type="ARBA" id="ARBA00022989"/>
    </source>
</evidence>
<dbReference type="PANTHER" id="PTHR45951:SF3">
    <property type="entry name" value="PROTEIN DISPATCHED"/>
    <property type="match status" value="1"/>
</dbReference>
<comment type="similarity">
    <text evidence="6">Belongs to the dispatched family.</text>
</comment>
<comment type="subcellular location">
    <subcellularLocation>
        <location evidence="1">Membrane</location>
        <topology evidence="1">Multi-pass membrane protein</topology>
    </subcellularLocation>
</comment>
<dbReference type="InterPro" id="IPR053958">
    <property type="entry name" value="HMGCR/SNAP/NPC1-like_SSD"/>
</dbReference>
<dbReference type="Proteomes" id="UP000694865">
    <property type="component" value="Unplaced"/>
</dbReference>
<keyword evidence="3 7" id="KW-1133">Transmembrane helix</keyword>
<dbReference type="RefSeq" id="XP_006817718.1">
    <property type="nucleotide sequence ID" value="XM_006817655.1"/>
</dbReference>
<dbReference type="InterPro" id="IPR052081">
    <property type="entry name" value="Dispatched_Hh_regulator"/>
</dbReference>
<keyword evidence="5" id="KW-0325">Glycoprotein</keyword>
<evidence type="ECO:0000259" key="8">
    <source>
        <dbReference type="PROSITE" id="PS50156"/>
    </source>
</evidence>
<accession>A0ABM0MCH7</accession>
<feature type="transmembrane region" description="Helical" evidence="7">
    <location>
        <begin position="212"/>
        <end position="230"/>
    </location>
</feature>
<sequence length="547" mass="61886">MAKMVFGPTANVNLFTVTALKSMCSLEEELIALDSPCLSWSLGNSVAVFNGKSSCLNITDEDVDKMLETLLNCEGYYNDGTLHDDCWQTSQCSVPTYCAKYNIVYNIFHFLTSINFKPSEGTVKTAITVLPVYRYNDDLIEIFQKSFPDGKPVSDGISTVTSLDFEIKSDIFSDYLLEDSKYGVIAACIILLFMWLYIGSIFIVLMAVLSMFFSLIFAYFIYTVVLQIFFFPFMNMLAFVLLIAIGADDAFVYCDIWKHTKQANAQSTKESIIGKALRHGFLTMFVTSFTTAAALFANIVNPITSIRCFSIYTGIAILCNFILTVTWLPAAVSLHDICSAFLCCEEHSPIMKNLLVSTCCTGVRKISFFFTETGRIFFDKLLPWLVIKFRYLWLIMLSLFTIGGFIVVFVTPKLSLPTVNDLQLFTSSHLLETYQLKYKDRFHFENVQNKEIYGQAPVRVVFGIEANDNGDYLDPDNFGNVTFTSTFDVSTAASQEWLLNFCAQLRNQSFILTSQGVQIENCLIETFKWWMDSRVLLDTESLKVCIV</sequence>